<evidence type="ECO:0000256" key="2">
    <source>
        <dbReference type="ARBA" id="ARBA00004745"/>
    </source>
</evidence>
<comment type="catalytic activity">
    <reaction evidence="1">
        <text>dihydroxyacetone + phosphoenolpyruvate = dihydroxyacetone phosphate + pyruvate</text>
        <dbReference type="Rhea" id="RHEA:18381"/>
        <dbReference type="ChEBI" id="CHEBI:15361"/>
        <dbReference type="ChEBI" id="CHEBI:16016"/>
        <dbReference type="ChEBI" id="CHEBI:57642"/>
        <dbReference type="ChEBI" id="CHEBI:58702"/>
        <dbReference type="EC" id="2.7.1.121"/>
    </reaction>
</comment>
<dbReference type="PANTHER" id="PTHR28629:SF4">
    <property type="entry name" value="TRIOKINASE_FMN CYCLASE"/>
    <property type="match status" value="1"/>
</dbReference>
<dbReference type="RefSeq" id="WP_037043511.1">
    <property type="nucleotide sequence ID" value="NZ_BAAAUZ010000011.1"/>
</dbReference>
<dbReference type="InterPro" id="IPR004006">
    <property type="entry name" value="DhaK_dom"/>
</dbReference>
<evidence type="ECO:0000256" key="7">
    <source>
        <dbReference type="ARBA" id="ARBA00046577"/>
    </source>
</evidence>
<evidence type="ECO:0000313" key="10">
    <source>
        <dbReference type="Proteomes" id="UP001143463"/>
    </source>
</evidence>
<keyword evidence="6" id="KW-0319">Glycerol metabolism</keyword>
<dbReference type="PROSITE" id="PS51481">
    <property type="entry name" value="DHAK"/>
    <property type="match status" value="1"/>
</dbReference>
<evidence type="ECO:0000256" key="4">
    <source>
        <dbReference type="ARBA" id="ARBA00022679"/>
    </source>
</evidence>
<evidence type="ECO:0000256" key="1">
    <source>
        <dbReference type="ARBA" id="ARBA00001113"/>
    </source>
</evidence>
<evidence type="ECO:0000256" key="6">
    <source>
        <dbReference type="ARBA" id="ARBA00022798"/>
    </source>
</evidence>
<dbReference type="InterPro" id="IPR050861">
    <property type="entry name" value="Dihydroxyacetone_Kinase"/>
</dbReference>
<name>A0A9W6NUY7_9PSEU</name>
<dbReference type="PANTHER" id="PTHR28629">
    <property type="entry name" value="TRIOKINASE/FMN CYCLASE"/>
    <property type="match status" value="1"/>
</dbReference>
<dbReference type="EC" id="2.7.1.121" evidence="3"/>
<dbReference type="FunFam" id="3.40.50.10440:FF:000001">
    <property type="entry name" value="Dihydroxyacetone kinase, DhaK subunit"/>
    <property type="match status" value="1"/>
</dbReference>
<dbReference type="Pfam" id="PF02733">
    <property type="entry name" value="Dak1"/>
    <property type="match status" value="1"/>
</dbReference>
<dbReference type="EMBL" id="BSFQ01000003">
    <property type="protein sequence ID" value="GLL09956.1"/>
    <property type="molecule type" value="Genomic_DNA"/>
</dbReference>
<dbReference type="GO" id="GO:0019563">
    <property type="term" value="P:glycerol catabolic process"/>
    <property type="evidence" value="ECO:0007669"/>
    <property type="project" value="TreeGrafter"/>
</dbReference>
<reference evidence="9" key="1">
    <citation type="journal article" date="2014" name="Int. J. Syst. Evol. Microbiol.">
        <title>Complete genome sequence of Corynebacterium casei LMG S-19264T (=DSM 44701T), isolated from a smear-ripened cheese.</title>
        <authorList>
            <consortium name="US DOE Joint Genome Institute (JGI-PGF)"/>
            <person name="Walter F."/>
            <person name="Albersmeier A."/>
            <person name="Kalinowski J."/>
            <person name="Ruckert C."/>
        </authorList>
    </citation>
    <scope>NUCLEOTIDE SEQUENCE</scope>
    <source>
        <strain evidence="9">VKM Ac-1069</strain>
    </source>
</reference>
<evidence type="ECO:0000256" key="5">
    <source>
        <dbReference type="ARBA" id="ARBA00022777"/>
    </source>
</evidence>
<reference evidence="9" key="2">
    <citation type="submission" date="2023-01" db="EMBL/GenBank/DDBJ databases">
        <authorList>
            <person name="Sun Q."/>
            <person name="Evtushenko L."/>
        </authorList>
    </citation>
    <scope>NUCLEOTIDE SEQUENCE</scope>
    <source>
        <strain evidence="9">VKM Ac-1069</strain>
    </source>
</reference>
<dbReference type="Gene3D" id="3.30.1180.20">
    <property type="entry name" value="Dihydroxyacetone kinase, domain 2"/>
    <property type="match status" value="1"/>
</dbReference>
<comment type="pathway">
    <text evidence="2">Polyol metabolism; glycerol degradation.</text>
</comment>
<accession>A0A9W6NUY7</accession>
<dbReference type="FunFam" id="3.30.1180.20:FF:000002">
    <property type="entry name" value="Dihydroxyacetone kinase subunit DhaK"/>
    <property type="match status" value="1"/>
</dbReference>
<evidence type="ECO:0000259" key="8">
    <source>
        <dbReference type="PROSITE" id="PS51481"/>
    </source>
</evidence>
<keyword evidence="4" id="KW-0808">Transferase</keyword>
<dbReference type="GO" id="GO:0004371">
    <property type="term" value="F:glycerone kinase activity"/>
    <property type="evidence" value="ECO:0007669"/>
    <property type="project" value="InterPro"/>
</dbReference>
<keyword evidence="5 9" id="KW-0418">Kinase</keyword>
<dbReference type="Gene3D" id="3.40.50.10440">
    <property type="entry name" value="Dihydroxyacetone kinase, domain 1"/>
    <property type="match status" value="1"/>
</dbReference>
<dbReference type="AlphaFoldDB" id="A0A9W6NUY7"/>
<organism evidence="9 10">
    <name type="scientific">Pseudonocardia halophobica</name>
    <dbReference type="NCBI Taxonomy" id="29401"/>
    <lineage>
        <taxon>Bacteria</taxon>
        <taxon>Bacillati</taxon>
        <taxon>Actinomycetota</taxon>
        <taxon>Actinomycetes</taxon>
        <taxon>Pseudonocardiales</taxon>
        <taxon>Pseudonocardiaceae</taxon>
        <taxon>Pseudonocardia</taxon>
    </lineage>
</organism>
<keyword evidence="10" id="KW-1185">Reference proteome</keyword>
<evidence type="ECO:0000313" key="9">
    <source>
        <dbReference type="EMBL" id="GLL09956.1"/>
    </source>
</evidence>
<feature type="domain" description="DhaK" evidence="8">
    <location>
        <begin position="7"/>
        <end position="330"/>
    </location>
</feature>
<comment type="caution">
    <text evidence="9">The sequence shown here is derived from an EMBL/GenBank/DDBJ whole genome shotgun (WGS) entry which is preliminary data.</text>
</comment>
<gene>
    <name evidence="9" type="primary">dhaK_1</name>
    <name evidence="9" type="ORF">GCM10017577_10960</name>
</gene>
<evidence type="ECO:0000256" key="3">
    <source>
        <dbReference type="ARBA" id="ARBA00012095"/>
    </source>
</evidence>
<comment type="subunit">
    <text evidence="7">Homodimer. The dihydroxyacetone kinase complex is composed of a homodimer of DhaM, a homodimer of DhaK and the subunit DhaL.</text>
</comment>
<protein>
    <recommendedName>
        <fullName evidence="3">phosphoenolpyruvate--glycerone phosphotransferase</fullName>
        <ecNumber evidence="3">2.7.1.121</ecNumber>
    </recommendedName>
</protein>
<sequence length="332" mass="34491">MKKLINDPADVVVEALRGMAAAHPGLRVDLENRVVFRGDAPVRGKVGLVSGGGSGHEPMHGGFVGRGMLDAACAGEVFTSPVPDQMVAATEGVDGGAGVLHIVKNYTGDVMNFDMAAELTSAKTGVEVQAVVVDDDVAVQDSLYTAGRRGVGTTVLLEKIVGAAAEQGRSLAEVAGVARKVNERGRSMGMALTSCTVPAAGRPTFDLPDDEMEIGIGIHGEPGRRRVPIAPAKDIAEMLVEPILADADFTAEPVICFVNGMGASPLLELYLMYGEVAGLLEKAGVRIARSLVGSYITSLDMAGCSVTLLRADDDLLGLWDAPVDTPGLRWGA</sequence>
<dbReference type="InterPro" id="IPR012736">
    <property type="entry name" value="DhaK_1"/>
</dbReference>
<dbReference type="SUPFAM" id="SSF82549">
    <property type="entry name" value="DAK1/DegV-like"/>
    <property type="match status" value="1"/>
</dbReference>
<dbReference type="GO" id="GO:0005829">
    <property type="term" value="C:cytosol"/>
    <property type="evidence" value="ECO:0007669"/>
    <property type="project" value="TreeGrafter"/>
</dbReference>
<dbReference type="NCBIfam" id="TIGR02363">
    <property type="entry name" value="dhaK1"/>
    <property type="match status" value="1"/>
</dbReference>
<proteinExistence type="predicted"/>
<dbReference type="GO" id="GO:0047324">
    <property type="term" value="F:phosphoenolpyruvate-glycerone phosphotransferase activity"/>
    <property type="evidence" value="ECO:0007669"/>
    <property type="project" value="UniProtKB-EC"/>
</dbReference>
<dbReference type="Proteomes" id="UP001143463">
    <property type="component" value="Unassembled WGS sequence"/>
</dbReference>